<proteinExistence type="predicted"/>
<reference evidence="2" key="1">
    <citation type="submission" date="2025-08" db="UniProtKB">
        <authorList>
            <consortium name="RefSeq"/>
        </authorList>
    </citation>
    <scope>IDENTIFICATION</scope>
    <source>
        <tissue evidence="2">Kidney</tissue>
    </source>
</reference>
<keyword evidence="1" id="KW-1185">Reference proteome</keyword>
<dbReference type="RefSeq" id="XP_012892410.1">
    <property type="nucleotide sequence ID" value="XM_013036956.1"/>
</dbReference>
<name>A0A1S3GUP8_DIPOR</name>
<dbReference type="GeneID" id="106002030"/>
<dbReference type="PANTHER" id="PTHR22028:SF4">
    <property type="entry name" value="PROTEIN SFI1 HOMOLOG"/>
    <property type="match status" value="1"/>
</dbReference>
<accession>A0A1S3GUP8</accession>
<dbReference type="GO" id="GO:0019902">
    <property type="term" value="F:phosphatase binding"/>
    <property type="evidence" value="ECO:0007669"/>
    <property type="project" value="TreeGrafter"/>
</dbReference>
<evidence type="ECO:0000313" key="1">
    <source>
        <dbReference type="Proteomes" id="UP000081671"/>
    </source>
</evidence>
<organism evidence="1 2">
    <name type="scientific">Dipodomys ordii</name>
    <name type="common">Ord's kangaroo rat</name>
    <dbReference type="NCBI Taxonomy" id="10020"/>
    <lineage>
        <taxon>Eukaryota</taxon>
        <taxon>Metazoa</taxon>
        <taxon>Chordata</taxon>
        <taxon>Craniata</taxon>
        <taxon>Vertebrata</taxon>
        <taxon>Euteleostomi</taxon>
        <taxon>Mammalia</taxon>
        <taxon>Eutheria</taxon>
        <taxon>Euarchontoglires</taxon>
        <taxon>Glires</taxon>
        <taxon>Rodentia</taxon>
        <taxon>Castorimorpha</taxon>
        <taxon>Heteromyidae</taxon>
        <taxon>Dipodomyinae</taxon>
        <taxon>Dipodomys</taxon>
    </lineage>
</organism>
<sequence>MSEHRENRLAERMAILQAEQQLLRRAWSMWHRQAAAHRQERERQAAARAHYQQGQLRKAFWVWRERARGLRTERMGRVRATQLHSARLLHWAWSKWKEVRCHPSVACDRWSCAVAMTRSMTDGLLGSMVTRSHLPRERGQQMRMCPLPIGR</sequence>
<dbReference type="Proteomes" id="UP000081671">
    <property type="component" value="Unplaced"/>
</dbReference>
<dbReference type="KEGG" id="dord:106002030"/>
<dbReference type="PANTHER" id="PTHR22028">
    <property type="entry name" value="SFI1 SPINDLE BODY DOMAIN-CONTAINING PROTEIN-RELATED"/>
    <property type="match status" value="1"/>
</dbReference>
<dbReference type="AlphaFoldDB" id="A0A1S3GUP8"/>
<protein>
    <submittedName>
        <fullName evidence="2">Protein SFI1 homolog</fullName>
    </submittedName>
</protein>
<dbReference type="InterPro" id="IPR052270">
    <property type="entry name" value="CACF_protein"/>
</dbReference>
<evidence type="ECO:0000313" key="2">
    <source>
        <dbReference type="RefSeq" id="XP_012892410.1"/>
    </source>
</evidence>
<dbReference type="OrthoDB" id="195843at2759"/>
<dbReference type="InParanoid" id="A0A1S3GUP8"/>
<gene>
    <name evidence="2" type="primary">LOC106002030</name>
</gene>